<dbReference type="InterPro" id="IPR005625">
    <property type="entry name" value="PepSY-ass_TM"/>
</dbReference>
<dbReference type="EMBL" id="JBEOQB010000006">
    <property type="protein sequence ID" value="MEZ0454002.1"/>
    <property type="molecule type" value="Genomic_DNA"/>
</dbReference>
<gene>
    <name evidence="2" type="ORF">ABTW24_20590</name>
    <name evidence="3" type="ORF">NCTC11429_02631</name>
</gene>
<evidence type="ECO:0000313" key="2">
    <source>
        <dbReference type="EMBL" id="MEZ0454002.1"/>
    </source>
</evidence>
<dbReference type="Proteomes" id="UP001566204">
    <property type="component" value="Unassembled WGS sequence"/>
</dbReference>
<dbReference type="STRING" id="1123265.GCA_000686625_02199"/>
<name>A0A4U9V8H7_9SPHI</name>
<dbReference type="EMBL" id="LR590484">
    <property type="protein sequence ID" value="VTR42047.1"/>
    <property type="molecule type" value="Genomic_DNA"/>
</dbReference>
<dbReference type="GeneID" id="78463335"/>
<reference evidence="3 4" key="1">
    <citation type="submission" date="2019-05" db="EMBL/GenBank/DDBJ databases">
        <authorList>
            <consortium name="Pathogen Informatics"/>
        </authorList>
    </citation>
    <scope>NUCLEOTIDE SEQUENCE [LARGE SCALE GENOMIC DNA]</scope>
    <source>
        <strain evidence="3 4">NCTC11429</strain>
    </source>
</reference>
<feature type="transmembrane region" description="Helical" evidence="1">
    <location>
        <begin position="352"/>
        <end position="372"/>
    </location>
</feature>
<feature type="transmembrane region" description="Helical" evidence="1">
    <location>
        <begin position="206"/>
        <end position="229"/>
    </location>
</feature>
<dbReference type="PANTHER" id="PTHR34219">
    <property type="entry name" value="IRON-REGULATED INNER MEMBRANE PROTEIN-RELATED"/>
    <property type="match status" value="1"/>
</dbReference>
<feature type="transmembrane region" description="Helical" evidence="1">
    <location>
        <begin position="12"/>
        <end position="33"/>
    </location>
</feature>
<dbReference type="RefSeq" id="WP_028072369.1">
    <property type="nucleotide sequence ID" value="NZ_CP141191.1"/>
</dbReference>
<feature type="transmembrane region" description="Helical" evidence="1">
    <location>
        <begin position="154"/>
        <end position="175"/>
    </location>
</feature>
<dbReference type="PROSITE" id="PS51257">
    <property type="entry name" value="PROKAR_LIPOPROTEIN"/>
    <property type="match status" value="1"/>
</dbReference>
<reference evidence="2 5" key="2">
    <citation type="submission" date="2024-06" db="EMBL/GenBank/DDBJ databases">
        <title>Soil Sphingobacterium thalpophilum.</title>
        <authorList>
            <person name="Yang J."/>
            <person name="Li J."/>
        </authorList>
    </citation>
    <scope>NUCLEOTIDE SEQUENCE [LARGE SCALE GENOMIC DNA]</scope>
    <source>
        <strain evidence="2 5">22g91tb</strain>
    </source>
</reference>
<dbReference type="AlphaFoldDB" id="A0A4U9V8H7"/>
<keyword evidence="1" id="KW-1133">Transmembrane helix</keyword>
<evidence type="ECO:0000313" key="3">
    <source>
        <dbReference type="EMBL" id="VTR42047.1"/>
    </source>
</evidence>
<dbReference type="PANTHER" id="PTHR34219:SF3">
    <property type="entry name" value="BLL7967 PROTEIN"/>
    <property type="match status" value="1"/>
</dbReference>
<proteinExistence type="predicted"/>
<dbReference type="Proteomes" id="UP000308196">
    <property type="component" value="Chromosome"/>
</dbReference>
<evidence type="ECO:0000313" key="4">
    <source>
        <dbReference type="Proteomes" id="UP000308196"/>
    </source>
</evidence>
<accession>A0A4U9V8H7</accession>
<keyword evidence="1" id="KW-0812">Transmembrane</keyword>
<keyword evidence="1" id="KW-0472">Membrane</keyword>
<protein>
    <submittedName>
        <fullName evidence="2">PepSY-associated TM helix domain-containing protein</fullName>
    </submittedName>
    <submittedName>
        <fullName evidence="3">Uncharacterized iron-regulated membrane protein</fullName>
    </submittedName>
</protein>
<evidence type="ECO:0000313" key="5">
    <source>
        <dbReference type="Proteomes" id="UP001566204"/>
    </source>
</evidence>
<evidence type="ECO:0000256" key="1">
    <source>
        <dbReference type="SAM" id="Phobius"/>
    </source>
</evidence>
<dbReference type="KEGG" id="stha:NCTC11429_02631"/>
<dbReference type="Pfam" id="PF03929">
    <property type="entry name" value="PepSY_TM"/>
    <property type="match status" value="1"/>
</dbReference>
<keyword evidence="5" id="KW-1185">Reference proteome</keyword>
<sequence>MIKSSILWLHKWLGIITGIIVLILSLSGCVYTFQDELKLWAYPEKYFIKDTVQTASPLPLSTLLSSAQHSLEKGQKITRVDLYPAKDRTWVFRAMKTDDSAFGHWNYYIYYKRVFVNPYTGSVQQVEDAKTEFFQLVLQLHLNLLLGKKYGHTLVSWSVALFVLILLSGVVLWWPKKWKGKNLRRSFWIDTKVKWKRLNHDLHNVVGFYCLFFALVFAITGLVFAFPAFKKNYIAAFNLLQTKERVQQKHTSTALPAPYLNVQDNALVYSLQQYPQAEMLSIRLKKDTVREMDIQVRRYETRSGVFDWLYFDKKEGSLKEIKSSSQLRYGDKLSALNFDIHTGSIGGMGTKIIAFMASLCCASLPVTGYIIWFNKNKKRKKKAKKKSYQHHVDKCCE</sequence>
<organism evidence="3 4">
    <name type="scientific">Sphingobacterium thalpophilum</name>
    <dbReference type="NCBI Taxonomy" id="259"/>
    <lineage>
        <taxon>Bacteria</taxon>
        <taxon>Pseudomonadati</taxon>
        <taxon>Bacteroidota</taxon>
        <taxon>Sphingobacteriia</taxon>
        <taxon>Sphingobacteriales</taxon>
        <taxon>Sphingobacteriaceae</taxon>
        <taxon>Sphingobacterium</taxon>
    </lineage>
</organism>